<name>A0A086Q163_TOXGO</name>
<feature type="transmembrane region" description="Helical" evidence="2">
    <location>
        <begin position="134"/>
        <end position="151"/>
    </location>
</feature>
<reference evidence="3 4" key="1">
    <citation type="submission" date="2014-08" db="EMBL/GenBank/DDBJ databases">
        <authorList>
            <person name="Sibley D."/>
            <person name="Venepally P."/>
            <person name="Karamycheva S."/>
            <person name="Hadjithomas M."/>
            <person name="Khan A."/>
            <person name="Brunk B."/>
            <person name="Roos D."/>
            <person name="Caler E."/>
            <person name="Lorenzi H."/>
        </authorList>
    </citation>
    <scope>NUCLEOTIDE SEQUENCE [LARGE SCALE GENOMIC DNA]</scope>
    <source>
        <strain evidence="3 4">VAND</strain>
    </source>
</reference>
<protein>
    <submittedName>
        <fullName evidence="3">Putative transmembrane protein</fullName>
    </submittedName>
</protein>
<feature type="transmembrane region" description="Helical" evidence="2">
    <location>
        <begin position="30"/>
        <end position="49"/>
    </location>
</feature>
<dbReference type="VEuPathDB" id="ToxoDB:TGVAND_275770"/>
<reference evidence="3 4" key="2">
    <citation type="journal article" date="2015" name="Eukaryot. Cell">
        <title>Genetic mapping reveals that sinefungin resistance in Toxoplasma gondii is controlled by a putative amino acid transporter locus that can be used as a negative selectable marker.</title>
        <authorList>
            <person name="Behnke M.S."/>
            <person name="Khan A."/>
            <person name="Sibley L.D."/>
        </authorList>
    </citation>
    <scope>NUCLEOTIDE SEQUENCE [LARGE SCALE GENOMIC DNA]</scope>
    <source>
        <strain evidence="3 4">VAND</strain>
    </source>
</reference>
<dbReference type="EMBL" id="AEYJ02000904">
    <property type="protein sequence ID" value="KFH06345.1"/>
    <property type="molecule type" value="Genomic_DNA"/>
</dbReference>
<evidence type="ECO:0000256" key="2">
    <source>
        <dbReference type="SAM" id="Phobius"/>
    </source>
</evidence>
<dbReference type="AlphaFoldDB" id="A0A086Q163"/>
<keyword evidence="2 3" id="KW-0812">Transmembrane</keyword>
<evidence type="ECO:0000256" key="1">
    <source>
        <dbReference type="SAM" id="MobiDB-lite"/>
    </source>
</evidence>
<evidence type="ECO:0000313" key="4">
    <source>
        <dbReference type="Proteomes" id="UP000028840"/>
    </source>
</evidence>
<feature type="compositionally biased region" description="Basic and acidic residues" evidence="1">
    <location>
        <begin position="194"/>
        <end position="296"/>
    </location>
</feature>
<dbReference type="Proteomes" id="UP000028840">
    <property type="component" value="Unassembled WGS sequence"/>
</dbReference>
<accession>A0A086Q163</accession>
<keyword evidence="2" id="KW-1133">Transmembrane helix</keyword>
<comment type="caution">
    <text evidence="3">The sequence shown here is derived from an EMBL/GenBank/DDBJ whole genome shotgun (WGS) entry which is preliminary data.</text>
</comment>
<evidence type="ECO:0000313" key="3">
    <source>
        <dbReference type="EMBL" id="KFH06345.1"/>
    </source>
</evidence>
<proteinExistence type="predicted"/>
<sequence>MSNYVFVHCCIDSSVLSACLRPSVFAMKEIAFFLLPLGGILSFLLCLPIQCVQRACISFASLQLSLGRVSLRLSATCFLYSLLRFVHVCTRVARDASPQSAGLGAPGASHPNAGAGLALDVRRQAQVLRHQRNFWITLSAVFVWLFVWWLAKLLRWYWRSLAAKQKEVETLRAQVALFTRRNVSAPLAENGSETAKKSEETAKKSEETAKKSEETAKKSEETAKKSEETAKKGKEKRGDAERDGETLEKNSKVQEVELTALERQKADGCREEKNEAKERAGSNETRQRLLYRENADARTLGVID</sequence>
<feature type="region of interest" description="Disordered" evidence="1">
    <location>
        <begin position="188"/>
        <end position="304"/>
    </location>
</feature>
<dbReference type="OrthoDB" id="435607at2759"/>
<organism evidence="3 4">
    <name type="scientific">Toxoplasma gondii VAND</name>
    <dbReference type="NCBI Taxonomy" id="933077"/>
    <lineage>
        <taxon>Eukaryota</taxon>
        <taxon>Sar</taxon>
        <taxon>Alveolata</taxon>
        <taxon>Apicomplexa</taxon>
        <taxon>Conoidasida</taxon>
        <taxon>Coccidia</taxon>
        <taxon>Eucoccidiorida</taxon>
        <taxon>Eimeriorina</taxon>
        <taxon>Sarcocystidae</taxon>
        <taxon>Toxoplasma</taxon>
    </lineage>
</organism>
<gene>
    <name evidence="3" type="ORF">TGVAND_275770</name>
</gene>
<keyword evidence="2" id="KW-0472">Membrane</keyword>